<dbReference type="OrthoDB" id="9804747at2"/>
<dbReference type="AlphaFoldDB" id="A0A225DPQ4"/>
<comment type="caution">
    <text evidence="4">The sequence shown here is derived from an EMBL/GenBank/DDBJ whole genome shotgun (WGS) entry which is preliminary data.</text>
</comment>
<dbReference type="SMART" id="SM00471">
    <property type="entry name" value="HDc"/>
    <property type="match status" value="1"/>
</dbReference>
<dbReference type="GO" id="GO:0000160">
    <property type="term" value="P:phosphorelay signal transduction system"/>
    <property type="evidence" value="ECO:0007669"/>
    <property type="project" value="InterPro"/>
</dbReference>
<evidence type="ECO:0000259" key="2">
    <source>
        <dbReference type="PROSITE" id="PS50110"/>
    </source>
</evidence>
<evidence type="ECO:0000313" key="5">
    <source>
        <dbReference type="Proteomes" id="UP000214646"/>
    </source>
</evidence>
<dbReference type="Pfam" id="PF13487">
    <property type="entry name" value="HD_5"/>
    <property type="match status" value="1"/>
</dbReference>
<dbReference type="CDD" id="cd00077">
    <property type="entry name" value="HDc"/>
    <property type="match status" value="1"/>
</dbReference>
<dbReference type="EMBL" id="NIDE01000010">
    <property type="protein sequence ID" value="OWK39476.1"/>
    <property type="molecule type" value="Genomic_DNA"/>
</dbReference>
<name>A0A225DPQ4_9BACT</name>
<dbReference type="InterPro" id="IPR006675">
    <property type="entry name" value="HDIG_dom"/>
</dbReference>
<gene>
    <name evidence="4" type="ORF">FRUB_06039</name>
</gene>
<dbReference type="Pfam" id="PF00072">
    <property type="entry name" value="Response_reg"/>
    <property type="match status" value="1"/>
</dbReference>
<proteinExistence type="predicted"/>
<dbReference type="PANTHER" id="PTHR45228:SF1">
    <property type="entry name" value="CYCLIC DI-GMP PHOSPHODIESTERASE TM_0186"/>
    <property type="match status" value="1"/>
</dbReference>
<keyword evidence="1" id="KW-0597">Phosphoprotein</keyword>
<reference evidence="5" key="1">
    <citation type="submission" date="2017-06" db="EMBL/GenBank/DDBJ databases">
        <title>Genome analysis of Fimbriiglobus ruber SP5, the first member of the order Planctomycetales with confirmed chitinolytic capability.</title>
        <authorList>
            <person name="Ravin N.V."/>
            <person name="Rakitin A.L."/>
            <person name="Ivanova A.A."/>
            <person name="Beletsky A.V."/>
            <person name="Kulichevskaya I.S."/>
            <person name="Mardanov A.V."/>
            <person name="Dedysh S.N."/>
        </authorList>
    </citation>
    <scope>NUCLEOTIDE SEQUENCE [LARGE SCALE GENOMIC DNA]</scope>
    <source>
        <strain evidence="5">SP5</strain>
    </source>
</reference>
<dbReference type="PROSITE" id="PS50110">
    <property type="entry name" value="RESPONSE_REGULATORY"/>
    <property type="match status" value="1"/>
</dbReference>
<sequence>MDDEPAIADLLRRVLEAEGHDVAIATDGEVALDQVAEHRPDLVVLDLDMPRMGGFEVCRRLKTDPGTRLLPVLVLTGTGAADARVRAWDLGADEFLTKPFPNVEVAARCRSLLRQKELVDALDSAESVMFALARAIEAKSPFTQGHSDRVARYAHALAKRLGLGACEVDTLRRGAAIHDIGKISTPDAVLDKPGRLTPDEYELIKRHPADGARIVEPLRSARDLIPLIRWHHERVDGKGYPDGLAGSQLPLIVRVLAVADVYDALASDRPYRVAMPHARCREVMVADAAGGGLDPELVRTFFEAVTQPE</sequence>
<dbReference type="InterPro" id="IPR001789">
    <property type="entry name" value="Sig_transdc_resp-reg_receiver"/>
</dbReference>
<feature type="modified residue" description="4-aspartylphosphate" evidence="1">
    <location>
        <position position="46"/>
    </location>
</feature>
<dbReference type="InterPro" id="IPR037522">
    <property type="entry name" value="HD_GYP_dom"/>
</dbReference>
<evidence type="ECO:0000259" key="3">
    <source>
        <dbReference type="PROSITE" id="PS51832"/>
    </source>
</evidence>
<dbReference type="SUPFAM" id="SSF109604">
    <property type="entry name" value="HD-domain/PDEase-like"/>
    <property type="match status" value="1"/>
</dbReference>
<dbReference type="SMART" id="SM00448">
    <property type="entry name" value="REC"/>
    <property type="match status" value="1"/>
</dbReference>
<feature type="domain" description="Response regulatory" evidence="2">
    <location>
        <begin position="1"/>
        <end position="113"/>
    </location>
</feature>
<dbReference type="Gene3D" id="3.40.50.2300">
    <property type="match status" value="1"/>
</dbReference>
<dbReference type="InterPro" id="IPR003607">
    <property type="entry name" value="HD/PDEase_dom"/>
</dbReference>
<feature type="domain" description="HD-GYP" evidence="3">
    <location>
        <begin position="121"/>
        <end position="309"/>
    </location>
</feature>
<dbReference type="SUPFAM" id="SSF52172">
    <property type="entry name" value="CheY-like"/>
    <property type="match status" value="1"/>
</dbReference>
<keyword evidence="5" id="KW-1185">Reference proteome</keyword>
<dbReference type="Gene3D" id="1.10.3210.10">
    <property type="entry name" value="Hypothetical protein af1432"/>
    <property type="match status" value="1"/>
</dbReference>
<accession>A0A225DPQ4</accession>
<evidence type="ECO:0000313" key="4">
    <source>
        <dbReference type="EMBL" id="OWK39476.1"/>
    </source>
</evidence>
<dbReference type="InterPro" id="IPR052020">
    <property type="entry name" value="Cyclic_di-GMP/3'3'-cGAMP_PDE"/>
</dbReference>
<protein>
    <submittedName>
        <fullName evidence="4">GAF domain/HD domain protein</fullName>
    </submittedName>
</protein>
<evidence type="ECO:0000256" key="1">
    <source>
        <dbReference type="PROSITE-ProRule" id="PRU00169"/>
    </source>
</evidence>
<dbReference type="NCBIfam" id="TIGR00277">
    <property type="entry name" value="HDIG"/>
    <property type="match status" value="1"/>
</dbReference>
<dbReference type="InterPro" id="IPR011006">
    <property type="entry name" value="CheY-like_superfamily"/>
</dbReference>
<dbReference type="PANTHER" id="PTHR45228">
    <property type="entry name" value="CYCLIC DI-GMP PHOSPHODIESTERASE TM_0186-RELATED"/>
    <property type="match status" value="1"/>
</dbReference>
<dbReference type="Proteomes" id="UP000214646">
    <property type="component" value="Unassembled WGS sequence"/>
</dbReference>
<organism evidence="4 5">
    <name type="scientific">Fimbriiglobus ruber</name>
    <dbReference type="NCBI Taxonomy" id="1908690"/>
    <lineage>
        <taxon>Bacteria</taxon>
        <taxon>Pseudomonadati</taxon>
        <taxon>Planctomycetota</taxon>
        <taxon>Planctomycetia</taxon>
        <taxon>Gemmatales</taxon>
        <taxon>Gemmataceae</taxon>
        <taxon>Fimbriiglobus</taxon>
    </lineage>
</organism>
<dbReference type="PROSITE" id="PS51832">
    <property type="entry name" value="HD_GYP"/>
    <property type="match status" value="1"/>
</dbReference>